<dbReference type="GO" id="GO:0016020">
    <property type="term" value="C:membrane"/>
    <property type="evidence" value="ECO:0007669"/>
    <property type="project" value="UniProtKB-SubCell"/>
</dbReference>
<keyword evidence="2 5" id="KW-0812">Transmembrane</keyword>
<evidence type="ECO:0000256" key="5">
    <source>
        <dbReference type="SAM" id="Phobius"/>
    </source>
</evidence>
<reference evidence="7 8" key="1">
    <citation type="submission" date="2020-04" db="EMBL/GenBank/DDBJ databases">
        <title>Draft genome of Pyxidicoccus fallax type strain.</title>
        <authorList>
            <person name="Whitworth D.E."/>
        </authorList>
    </citation>
    <scope>NUCLEOTIDE SEQUENCE [LARGE SCALE GENOMIC DNA]</scope>
    <source>
        <strain evidence="7 8">DSM 14698</strain>
    </source>
</reference>
<keyword evidence="4 5" id="KW-0472">Membrane</keyword>
<evidence type="ECO:0000256" key="4">
    <source>
        <dbReference type="ARBA" id="ARBA00023136"/>
    </source>
</evidence>
<keyword evidence="3 5" id="KW-1133">Transmembrane helix</keyword>
<dbReference type="InterPro" id="IPR006977">
    <property type="entry name" value="Yip1_dom"/>
</dbReference>
<dbReference type="EMBL" id="JABBJJ010000518">
    <property type="protein sequence ID" value="NMO23039.1"/>
    <property type="molecule type" value="Genomic_DNA"/>
</dbReference>
<comment type="caution">
    <text evidence="7">The sequence shown here is derived from an EMBL/GenBank/DDBJ whole genome shotgun (WGS) entry which is preliminary data.</text>
</comment>
<evidence type="ECO:0000256" key="3">
    <source>
        <dbReference type="ARBA" id="ARBA00022989"/>
    </source>
</evidence>
<comment type="subcellular location">
    <subcellularLocation>
        <location evidence="1">Membrane</location>
        <topology evidence="1">Multi-pass membrane protein</topology>
    </subcellularLocation>
</comment>
<protein>
    <submittedName>
        <fullName evidence="7">YIP1 family protein</fullName>
    </submittedName>
</protein>
<feature type="transmembrane region" description="Helical" evidence="5">
    <location>
        <begin position="126"/>
        <end position="151"/>
    </location>
</feature>
<keyword evidence="8" id="KW-1185">Reference proteome</keyword>
<sequence>MNLLCPHCRAFVVPGAQSCGMCGMSLLREAVPGSSEPVCAVHPHLLSLSACERCGSFACPQCLRRSDRGEALCASCHERLPAGLVAWDEREVHGTLKAYWNTCLDIMFRPMPTFERLRPTGSQGSSLGFAALSSFVGSFTTMLIYMGFMAFFPMPDETMRADNVNPQAFRYLGAGLFGVVILLTPLLGVLTTLFTSGLDHLLLRLMGTAQPFEVTLRGNSLSQAPFLLGLIPFCGIYVAPLWAFGLRIIAYKNMHGVSWGKATAGALAAPLMTCCVCGGGYLALFMAVAGISG</sequence>
<feature type="domain" description="Yip1" evidence="6">
    <location>
        <begin position="105"/>
        <end position="276"/>
    </location>
</feature>
<evidence type="ECO:0000313" key="7">
    <source>
        <dbReference type="EMBL" id="NMO23039.1"/>
    </source>
</evidence>
<evidence type="ECO:0000256" key="2">
    <source>
        <dbReference type="ARBA" id="ARBA00022692"/>
    </source>
</evidence>
<gene>
    <name evidence="7" type="ORF">HG543_50500</name>
</gene>
<dbReference type="Proteomes" id="UP000518300">
    <property type="component" value="Unassembled WGS sequence"/>
</dbReference>
<organism evidence="7 8">
    <name type="scientific">Pyxidicoccus fallax</name>
    <dbReference type="NCBI Taxonomy" id="394095"/>
    <lineage>
        <taxon>Bacteria</taxon>
        <taxon>Pseudomonadati</taxon>
        <taxon>Myxococcota</taxon>
        <taxon>Myxococcia</taxon>
        <taxon>Myxococcales</taxon>
        <taxon>Cystobacterineae</taxon>
        <taxon>Myxococcaceae</taxon>
        <taxon>Pyxidicoccus</taxon>
    </lineage>
</organism>
<feature type="transmembrane region" description="Helical" evidence="5">
    <location>
        <begin position="269"/>
        <end position="291"/>
    </location>
</feature>
<dbReference type="RefSeq" id="WP_169352150.1">
    <property type="nucleotide sequence ID" value="NZ_JABBJJ010000518.1"/>
</dbReference>
<proteinExistence type="predicted"/>
<evidence type="ECO:0000313" key="8">
    <source>
        <dbReference type="Proteomes" id="UP000518300"/>
    </source>
</evidence>
<name>A0A848LZH3_9BACT</name>
<feature type="transmembrane region" description="Helical" evidence="5">
    <location>
        <begin position="226"/>
        <end position="249"/>
    </location>
</feature>
<feature type="transmembrane region" description="Helical" evidence="5">
    <location>
        <begin position="171"/>
        <end position="194"/>
    </location>
</feature>
<accession>A0A848LZH3</accession>
<dbReference type="Pfam" id="PF04893">
    <property type="entry name" value="Yip1"/>
    <property type="match status" value="1"/>
</dbReference>
<evidence type="ECO:0000259" key="6">
    <source>
        <dbReference type="Pfam" id="PF04893"/>
    </source>
</evidence>
<evidence type="ECO:0000256" key="1">
    <source>
        <dbReference type="ARBA" id="ARBA00004141"/>
    </source>
</evidence>
<dbReference type="AlphaFoldDB" id="A0A848LZH3"/>
<feature type="non-terminal residue" evidence="7">
    <location>
        <position position="293"/>
    </location>
</feature>